<comment type="caution">
    <text evidence="10">The sequence shown here is derived from an EMBL/GenBank/DDBJ whole genome shotgun (WGS) entry which is preliminary data.</text>
</comment>
<dbReference type="SMART" id="SM00086">
    <property type="entry name" value="PAC"/>
    <property type="match status" value="2"/>
</dbReference>
<dbReference type="InterPro" id="IPR013655">
    <property type="entry name" value="PAS_fold_3"/>
</dbReference>
<dbReference type="InterPro" id="IPR035965">
    <property type="entry name" value="PAS-like_dom_sf"/>
</dbReference>
<dbReference type="CDD" id="cd00082">
    <property type="entry name" value="HisKA"/>
    <property type="match status" value="1"/>
</dbReference>
<evidence type="ECO:0000256" key="4">
    <source>
        <dbReference type="ARBA" id="ARBA00022679"/>
    </source>
</evidence>
<dbReference type="PROSITE" id="PS50112">
    <property type="entry name" value="PAS"/>
    <property type="match status" value="1"/>
</dbReference>
<dbReference type="SUPFAM" id="SSF55874">
    <property type="entry name" value="ATPase domain of HSP90 chaperone/DNA topoisomerase II/histidine kinase"/>
    <property type="match status" value="1"/>
</dbReference>
<dbReference type="SUPFAM" id="SSF47384">
    <property type="entry name" value="Homodimeric domain of signal transducing histidine kinase"/>
    <property type="match status" value="1"/>
</dbReference>
<evidence type="ECO:0000256" key="6">
    <source>
        <dbReference type="SAM" id="Coils"/>
    </source>
</evidence>
<dbReference type="SMART" id="SM00387">
    <property type="entry name" value="HATPase_c"/>
    <property type="match status" value="1"/>
</dbReference>
<gene>
    <name evidence="10" type="ORF">GK091_25395</name>
</gene>
<dbReference type="Pfam" id="PF08448">
    <property type="entry name" value="PAS_4"/>
    <property type="match status" value="1"/>
</dbReference>
<keyword evidence="11" id="KW-1185">Reference proteome</keyword>
<reference evidence="10 11" key="1">
    <citation type="submission" date="2020-02" db="EMBL/GenBank/DDBJ databases">
        <title>Draft genome sequence of two Spirosoma agri KCTC 52727 and Spirosoma terrae KCTC 52035.</title>
        <authorList>
            <person name="Rojas J."/>
            <person name="Ambika Manirajan B."/>
            <person name="Ratering S."/>
            <person name="Suarez C."/>
            <person name="Schnell S."/>
        </authorList>
    </citation>
    <scope>NUCLEOTIDE SEQUENCE [LARGE SCALE GENOMIC DNA]</scope>
    <source>
        <strain evidence="10 11">KCTC 52727</strain>
    </source>
</reference>
<dbReference type="InterPro" id="IPR000014">
    <property type="entry name" value="PAS"/>
</dbReference>
<evidence type="ECO:0000313" key="11">
    <source>
        <dbReference type="Proteomes" id="UP000477386"/>
    </source>
</evidence>
<evidence type="ECO:0000259" key="9">
    <source>
        <dbReference type="PROSITE" id="PS50113"/>
    </source>
</evidence>
<dbReference type="PANTHER" id="PTHR43304">
    <property type="entry name" value="PHYTOCHROME-LIKE PROTEIN CPH1"/>
    <property type="match status" value="1"/>
</dbReference>
<dbReference type="InterPro" id="IPR036097">
    <property type="entry name" value="HisK_dim/P_sf"/>
</dbReference>
<dbReference type="EC" id="2.7.13.3" evidence="2"/>
<dbReference type="SMART" id="SM00388">
    <property type="entry name" value="HisKA"/>
    <property type="match status" value="1"/>
</dbReference>
<proteinExistence type="predicted"/>
<evidence type="ECO:0000256" key="3">
    <source>
        <dbReference type="ARBA" id="ARBA00022553"/>
    </source>
</evidence>
<evidence type="ECO:0000259" key="8">
    <source>
        <dbReference type="PROSITE" id="PS50112"/>
    </source>
</evidence>
<feature type="coiled-coil region" evidence="6">
    <location>
        <begin position="271"/>
        <end position="302"/>
    </location>
</feature>
<protein>
    <recommendedName>
        <fullName evidence="2">histidine kinase</fullName>
        <ecNumber evidence="2">2.7.13.3</ecNumber>
    </recommendedName>
</protein>
<dbReference type="SMART" id="SM00091">
    <property type="entry name" value="PAS"/>
    <property type="match status" value="2"/>
</dbReference>
<dbReference type="AlphaFoldDB" id="A0A6M0IPP0"/>
<feature type="domain" description="PAS" evidence="8">
    <location>
        <begin position="17"/>
        <end position="88"/>
    </location>
</feature>
<dbReference type="InterPro" id="IPR004358">
    <property type="entry name" value="Sig_transdc_His_kin-like_C"/>
</dbReference>
<dbReference type="Pfam" id="PF08447">
    <property type="entry name" value="PAS_3"/>
    <property type="match status" value="1"/>
</dbReference>
<dbReference type="Pfam" id="PF00512">
    <property type="entry name" value="HisKA"/>
    <property type="match status" value="1"/>
</dbReference>
<dbReference type="InterPro" id="IPR003594">
    <property type="entry name" value="HATPase_dom"/>
</dbReference>
<dbReference type="PROSITE" id="PS50109">
    <property type="entry name" value="HIS_KIN"/>
    <property type="match status" value="1"/>
</dbReference>
<accession>A0A6M0IPP0</accession>
<dbReference type="PANTHER" id="PTHR43304:SF1">
    <property type="entry name" value="PAC DOMAIN-CONTAINING PROTEIN"/>
    <property type="match status" value="1"/>
</dbReference>
<dbReference type="GO" id="GO:0000155">
    <property type="term" value="F:phosphorelay sensor kinase activity"/>
    <property type="evidence" value="ECO:0007669"/>
    <property type="project" value="InterPro"/>
</dbReference>
<dbReference type="EMBL" id="JAAGNZ010000003">
    <property type="protein sequence ID" value="NEU70238.1"/>
    <property type="molecule type" value="Genomic_DNA"/>
</dbReference>
<dbReference type="InterPro" id="IPR052162">
    <property type="entry name" value="Sensor_kinase/Photoreceptor"/>
</dbReference>
<dbReference type="Gene3D" id="3.30.565.10">
    <property type="entry name" value="Histidine kinase-like ATPase, C-terminal domain"/>
    <property type="match status" value="1"/>
</dbReference>
<dbReference type="InterPro" id="IPR001610">
    <property type="entry name" value="PAC"/>
</dbReference>
<dbReference type="RefSeq" id="WP_164043539.1">
    <property type="nucleotide sequence ID" value="NZ_JAAGNZ010000003.1"/>
</dbReference>
<dbReference type="SUPFAM" id="SSF55785">
    <property type="entry name" value="PYP-like sensor domain (PAS domain)"/>
    <property type="match status" value="2"/>
</dbReference>
<organism evidence="10 11">
    <name type="scientific">Spirosoma agri</name>
    <dbReference type="NCBI Taxonomy" id="1987381"/>
    <lineage>
        <taxon>Bacteria</taxon>
        <taxon>Pseudomonadati</taxon>
        <taxon>Bacteroidota</taxon>
        <taxon>Cytophagia</taxon>
        <taxon>Cytophagales</taxon>
        <taxon>Cytophagaceae</taxon>
        <taxon>Spirosoma</taxon>
    </lineage>
</organism>
<evidence type="ECO:0000256" key="2">
    <source>
        <dbReference type="ARBA" id="ARBA00012438"/>
    </source>
</evidence>
<dbReference type="PROSITE" id="PS50113">
    <property type="entry name" value="PAC"/>
    <property type="match status" value="1"/>
</dbReference>
<sequence length="547" mass="61248">MTDQSMPFPFRSGSLAEQERLRYAIQAAQVGTWNLDVNGQQVWWDQRCQELYGSAGGPVVSYQHWRQLVSQEDQERVDKAIKLALDPSSTGTFDVQFRVRSRQDGSWRWLHAQGRAYVDILGAAYRLSGLVRDITAQVQTRQQLEISKARFRSLVLHSPTATVFFVGEEIVIDTVNAPMLQIWGKDESVVGQPVHQVMPQLAGQPFVDLLRRVYDTGEPYHHQQARGQLVIDGHWQESWFNFSCNPVYAPDGTILGLINTATDVTGQVVAIRESEQRYKLLAEQLEQRVAERTKELADAIDDLKRSNDNLQQFAYVASHDLQEPLRKIQQFGDLLTSQYAESLGPASTYLERMQAAASRMSRLIRDLLNYSRISTSQPVAMAVDLGSLLTQLLSDLDLVISESGAVITVDPLPVVMGDAIQLSQLFQNLLTNALKFSRTNRAGELTTPQIRISAQFITHAQLPLTIQPTRPAVTYHRIDISDNGVGFEEKYLDRIFQVFQRLHSQNEFVGTGIGLAICQKVALNHGGAITANSQPGQGATFRVYLPA</sequence>
<keyword evidence="4" id="KW-0808">Transferase</keyword>
<keyword evidence="6" id="KW-0175">Coiled coil</keyword>
<dbReference type="InterPro" id="IPR003661">
    <property type="entry name" value="HisK_dim/P_dom"/>
</dbReference>
<dbReference type="Gene3D" id="1.10.287.130">
    <property type="match status" value="1"/>
</dbReference>
<keyword evidence="5" id="KW-0418">Kinase</keyword>
<dbReference type="Pfam" id="PF02518">
    <property type="entry name" value="HATPase_c"/>
    <property type="match status" value="1"/>
</dbReference>
<dbReference type="InterPro" id="IPR005467">
    <property type="entry name" value="His_kinase_dom"/>
</dbReference>
<dbReference type="NCBIfam" id="TIGR00229">
    <property type="entry name" value="sensory_box"/>
    <property type="match status" value="1"/>
</dbReference>
<evidence type="ECO:0000256" key="1">
    <source>
        <dbReference type="ARBA" id="ARBA00000085"/>
    </source>
</evidence>
<name>A0A6M0IPP0_9BACT</name>
<evidence type="ECO:0000313" key="10">
    <source>
        <dbReference type="EMBL" id="NEU70238.1"/>
    </source>
</evidence>
<dbReference type="Gene3D" id="3.30.450.20">
    <property type="entry name" value="PAS domain"/>
    <property type="match status" value="2"/>
</dbReference>
<dbReference type="InterPro" id="IPR036890">
    <property type="entry name" value="HATPase_C_sf"/>
</dbReference>
<feature type="domain" description="PAC" evidence="9">
    <location>
        <begin position="93"/>
        <end position="146"/>
    </location>
</feature>
<evidence type="ECO:0000256" key="5">
    <source>
        <dbReference type="ARBA" id="ARBA00022777"/>
    </source>
</evidence>
<keyword evidence="3" id="KW-0597">Phosphoprotein</keyword>
<evidence type="ECO:0000259" key="7">
    <source>
        <dbReference type="PROSITE" id="PS50109"/>
    </source>
</evidence>
<dbReference type="Proteomes" id="UP000477386">
    <property type="component" value="Unassembled WGS sequence"/>
</dbReference>
<comment type="catalytic activity">
    <reaction evidence="1">
        <text>ATP + protein L-histidine = ADP + protein N-phospho-L-histidine.</text>
        <dbReference type="EC" id="2.7.13.3"/>
    </reaction>
</comment>
<dbReference type="InterPro" id="IPR013656">
    <property type="entry name" value="PAS_4"/>
</dbReference>
<dbReference type="InterPro" id="IPR000700">
    <property type="entry name" value="PAS-assoc_C"/>
</dbReference>
<dbReference type="CDD" id="cd00130">
    <property type="entry name" value="PAS"/>
    <property type="match status" value="1"/>
</dbReference>
<dbReference type="PRINTS" id="PR00344">
    <property type="entry name" value="BCTRLSENSOR"/>
</dbReference>
<feature type="domain" description="Histidine kinase" evidence="7">
    <location>
        <begin position="316"/>
        <end position="547"/>
    </location>
</feature>